<reference evidence="3" key="2">
    <citation type="submission" date="2025-09" db="UniProtKB">
        <authorList>
            <consortium name="Ensembl"/>
        </authorList>
    </citation>
    <scope>IDENTIFICATION</scope>
</reference>
<organism evidence="3 4">
    <name type="scientific">Poecilia mexicana</name>
    <dbReference type="NCBI Taxonomy" id="48701"/>
    <lineage>
        <taxon>Eukaryota</taxon>
        <taxon>Metazoa</taxon>
        <taxon>Chordata</taxon>
        <taxon>Craniata</taxon>
        <taxon>Vertebrata</taxon>
        <taxon>Euteleostomi</taxon>
        <taxon>Actinopterygii</taxon>
        <taxon>Neopterygii</taxon>
        <taxon>Teleostei</taxon>
        <taxon>Neoteleostei</taxon>
        <taxon>Acanthomorphata</taxon>
        <taxon>Ovalentaria</taxon>
        <taxon>Atherinomorphae</taxon>
        <taxon>Cyprinodontiformes</taxon>
        <taxon>Poeciliidae</taxon>
        <taxon>Poeciliinae</taxon>
        <taxon>Poecilia</taxon>
    </lineage>
</organism>
<dbReference type="InterPro" id="IPR016186">
    <property type="entry name" value="C-type_lectin-like/link_sf"/>
</dbReference>
<evidence type="ECO:0000256" key="1">
    <source>
        <dbReference type="SAM" id="MobiDB-lite"/>
    </source>
</evidence>
<dbReference type="Pfam" id="PF00059">
    <property type="entry name" value="Lectin_C"/>
    <property type="match status" value="1"/>
</dbReference>
<reference evidence="3" key="1">
    <citation type="submission" date="2025-08" db="UniProtKB">
        <authorList>
            <consortium name="Ensembl"/>
        </authorList>
    </citation>
    <scope>IDENTIFICATION</scope>
</reference>
<dbReference type="PANTHER" id="PTHR45784">
    <property type="entry name" value="C-TYPE LECTIN DOMAIN FAMILY 20 MEMBER A-RELATED"/>
    <property type="match status" value="1"/>
</dbReference>
<accession>A0A3B3Z2X5</accession>
<name>A0A3B3Z2X5_9TELE</name>
<dbReference type="PROSITE" id="PS50041">
    <property type="entry name" value="C_TYPE_LECTIN_2"/>
    <property type="match status" value="1"/>
</dbReference>
<dbReference type="SUPFAM" id="SSF56436">
    <property type="entry name" value="C-type lectin-like"/>
    <property type="match status" value="1"/>
</dbReference>
<dbReference type="Proteomes" id="UP000261480">
    <property type="component" value="Unplaced"/>
</dbReference>
<evidence type="ECO:0000259" key="2">
    <source>
        <dbReference type="PROSITE" id="PS50041"/>
    </source>
</evidence>
<feature type="region of interest" description="Disordered" evidence="1">
    <location>
        <begin position="1"/>
        <end position="39"/>
    </location>
</feature>
<protein>
    <recommendedName>
        <fullName evidence="2">C-type lectin domain-containing protein</fullName>
    </recommendedName>
</protein>
<dbReference type="AlphaFoldDB" id="A0A3B3Z2X5"/>
<dbReference type="SMART" id="SM00034">
    <property type="entry name" value="CLECT"/>
    <property type="match status" value="1"/>
</dbReference>
<dbReference type="PANTHER" id="PTHR45784:SF3">
    <property type="entry name" value="C-TYPE LECTIN DOMAIN FAMILY 4 MEMBER K-LIKE-RELATED"/>
    <property type="match status" value="1"/>
</dbReference>
<dbReference type="Gene3D" id="3.10.100.10">
    <property type="entry name" value="Mannose-Binding Protein A, subunit A"/>
    <property type="match status" value="1"/>
</dbReference>
<feature type="domain" description="C-type lectin" evidence="2">
    <location>
        <begin position="77"/>
        <end position="189"/>
    </location>
</feature>
<proteinExistence type="predicted"/>
<dbReference type="InterPro" id="IPR001304">
    <property type="entry name" value="C-type_lectin-like"/>
</dbReference>
<sequence>MERVECFDENKLTKEPPQEHRESEHNKNRNPGKIDSRVTRGRDRIKLVTGFNRRNQQGVSAGEGFQYCEGESCTVKKKTWTEAQQYCREKHTDLVTVTNMTNMERLLSSMKKGKDGAWIGLFYQTDGTRTWYWSLPGVELNESEITWNEGEPNDNDTENCGEPSDSGGVENCGFMWKTLKWGDLSCNDQSQERID</sequence>
<keyword evidence="4" id="KW-1185">Reference proteome</keyword>
<evidence type="ECO:0000313" key="3">
    <source>
        <dbReference type="Ensembl" id="ENSPMEP00000033972.1"/>
    </source>
</evidence>
<evidence type="ECO:0000313" key="4">
    <source>
        <dbReference type="Proteomes" id="UP000261480"/>
    </source>
</evidence>
<dbReference type="Ensembl" id="ENSPMET00000029254.1">
    <property type="protein sequence ID" value="ENSPMEP00000033972.1"/>
    <property type="gene ID" value="ENSPMEG00000022811.1"/>
</dbReference>
<dbReference type="InterPro" id="IPR016187">
    <property type="entry name" value="CTDL_fold"/>
</dbReference>